<dbReference type="GO" id="GO:0004185">
    <property type="term" value="F:serine-type carboxypeptidase activity"/>
    <property type="evidence" value="ECO:0007669"/>
    <property type="project" value="InterPro"/>
</dbReference>
<dbReference type="GO" id="GO:0006508">
    <property type="term" value="P:proteolysis"/>
    <property type="evidence" value="ECO:0007669"/>
    <property type="project" value="UniProtKB-KW"/>
</dbReference>
<reference evidence="9 10" key="1">
    <citation type="submission" date="2024-01" db="EMBL/GenBank/DDBJ databases">
        <title>A telomere-to-telomere, gap-free genome of sweet tea (Lithocarpus litseifolius).</title>
        <authorList>
            <person name="Zhou J."/>
        </authorList>
    </citation>
    <scope>NUCLEOTIDE SEQUENCE [LARGE SCALE GENOMIC DNA]</scope>
    <source>
        <strain evidence="9">Zhou-2022a</strain>
        <tissue evidence="9">Leaf</tissue>
    </source>
</reference>
<evidence type="ECO:0000313" key="9">
    <source>
        <dbReference type="EMBL" id="KAL0013507.1"/>
    </source>
</evidence>
<dbReference type="Proteomes" id="UP001459277">
    <property type="component" value="Unassembled WGS sequence"/>
</dbReference>
<sequence length="102" mass="11313">MDHGACCHSHLLNLGFSITCGDTDAGVPVTGTRLSLSHLNLSVKTGWYPWYADDQIEGWTEVNNELTFASVRGAGHEVPQYQPKRAFILFKYFLAGKELPKS</sequence>
<dbReference type="PROSITE" id="PS00560">
    <property type="entry name" value="CARBOXYPEPT_SER_HIS"/>
    <property type="match status" value="1"/>
</dbReference>
<keyword evidence="5" id="KW-0732">Signal</keyword>
<dbReference type="AlphaFoldDB" id="A0AAW2DRY9"/>
<dbReference type="InterPro" id="IPR029058">
    <property type="entry name" value="AB_hydrolase_fold"/>
</dbReference>
<dbReference type="SUPFAM" id="SSF53474">
    <property type="entry name" value="alpha/beta-Hydrolases"/>
    <property type="match status" value="1"/>
</dbReference>
<comment type="subcellular location">
    <subcellularLocation>
        <location evidence="1">Secreted</location>
    </subcellularLocation>
</comment>
<keyword evidence="3" id="KW-0121">Carboxypeptidase</keyword>
<keyword evidence="6" id="KW-0378">Hydrolase</keyword>
<evidence type="ECO:0000256" key="2">
    <source>
        <dbReference type="ARBA" id="ARBA00009431"/>
    </source>
</evidence>
<dbReference type="FunFam" id="3.40.50.11320:FF:000002">
    <property type="entry name" value="Carboxypeptidase"/>
    <property type="match status" value="1"/>
</dbReference>
<proteinExistence type="inferred from homology"/>
<dbReference type="InterPro" id="IPR033124">
    <property type="entry name" value="Ser_caboxypep_his_AS"/>
</dbReference>
<evidence type="ECO:0000256" key="5">
    <source>
        <dbReference type="ARBA" id="ARBA00022729"/>
    </source>
</evidence>
<organism evidence="9 10">
    <name type="scientific">Lithocarpus litseifolius</name>
    <dbReference type="NCBI Taxonomy" id="425828"/>
    <lineage>
        <taxon>Eukaryota</taxon>
        <taxon>Viridiplantae</taxon>
        <taxon>Streptophyta</taxon>
        <taxon>Embryophyta</taxon>
        <taxon>Tracheophyta</taxon>
        <taxon>Spermatophyta</taxon>
        <taxon>Magnoliopsida</taxon>
        <taxon>eudicotyledons</taxon>
        <taxon>Gunneridae</taxon>
        <taxon>Pentapetalae</taxon>
        <taxon>rosids</taxon>
        <taxon>fabids</taxon>
        <taxon>Fagales</taxon>
        <taxon>Fagaceae</taxon>
        <taxon>Lithocarpus</taxon>
    </lineage>
</organism>
<evidence type="ECO:0000313" key="10">
    <source>
        <dbReference type="Proteomes" id="UP001459277"/>
    </source>
</evidence>
<comment type="caution">
    <text evidence="9">The sequence shown here is derived from an EMBL/GenBank/DDBJ whole genome shotgun (WGS) entry which is preliminary data.</text>
</comment>
<keyword evidence="8" id="KW-0325">Glycoprotein</keyword>
<comment type="similarity">
    <text evidence="2">Belongs to the peptidase S10 family.</text>
</comment>
<dbReference type="GO" id="GO:0005576">
    <property type="term" value="C:extracellular region"/>
    <property type="evidence" value="ECO:0007669"/>
    <property type="project" value="UniProtKB-SubCell"/>
</dbReference>
<evidence type="ECO:0000256" key="4">
    <source>
        <dbReference type="ARBA" id="ARBA00022670"/>
    </source>
</evidence>
<dbReference type="Gene3D" id="3.40.50.11320">
    <property type="match status" value="1"/>
</dbReference>
<dbReference type="Pfam" id="PF00450">
    <property type="entry name" value="Peptidase_S10"/>
    <property type="match status" value="1"/>
</dbReference>
<evidence type="ECO:0000256" key="3">
    <source>
        <dbReference type="ARBA" id="ARBA00022645"/>
    </source>
</evidence>
<keyword evidence="4" id="KW-0645">Protease</keyword>
<evidence type="ECO:0000256" key="7">
    <source>
        <dbReference type="ARBA" id="ARBA00023157"/>
    </source>
</evidence>
<accession>A0AAW2DRY9</accession>
<evidence type="ECO:0000256" key="1">
    <source>
        <dbReference type="ARBA" id="ARBA00004613"/>
    </source>
</evidence>
<keyword evidence="10" id="KW-1185">Reference proteome</keyword>
<keyword evidence="7" id="KW-1015">Disulfide bond</keyword>
<name>A0AAW2DRY9_9ROSI</name>
<gene>
    <name evidence="9" type="ORF">SO802_000576</name>
</gene>
<evidence type="ECO:0000256" key="8">
    <source>
        <dbReference type="ARBA" id="ARBA00023180"/>
    </source>
</evidence>
<dbReference type="InterPro" id="IPR001563">
    <property type="entry name" value="Peptidase_S10"/>
</dbReference>
<dbReference type="EMBL" id="JAZDWU010000001">
    <property type="protein sequence ID" value="KAL0013507.1"/>
    <property type="molecule type" value="Genomic_DNA"/>
</dbReference>
<evidence type="ECO:0000256" key="6">
    <source>
        <dbReference type="ARBA" id="ARBA00022801"/>
    </source>
</evidence>
<protein>
    <submittedName>
        <fullName evidence="9">Uncharacterized protein</fullName>
    </submittedName>
</protein>